<comment type="cofactor">
    <cofactor evidence="10">
        <name>Zn(2+)</name>
        <dbReference type="ChEBI" id="CHEBI:29105"/>
    </cofactor>
    <text evidence="10">Binds 1 zinc ion per subunit.</text>
</comment>
<keyword evidence="5 10" id="KW-0547">Nucleotide-binding</keyword>
<dbReference type="InterPro" id="IPR027417">
    <property type="entry name" value="P-loop_NTPase"/>
</dbReference>
<evidence type="ECO:0000256" key="11">
    <source>
        <dbReference type="SAM" id="MobiDB-lite"/>
    </source>
</evidence>
<dbReference type="PROSITE" id="PS50936">
    <property type="entry name" value="ENGC_GTPASE"/>
    <property type="match status" value="1"/>
</dbReference>
<evidence type="ECO:0000256" key="6">
    <source>
        <dbReference type="ARBA" id="ARBA00022801"/>
    </source>
</evidence>
<dbReference type="GO" id="GO:0005525">
    <property type="term" value="F:GTP binding"/>
    <property type="evidence" value="ECO:0007669"/>
    <property type="project" value="UniProtKB-UniRule"/>
</dbReference>
<dbReference type="Gene3D" id="1.10.40.50">
    <property type="entry name" value="Probable gtpase engc, domain 3"/>
    <property type="match status" value="1"/>
</dbReference>
<accession>A0A0A0BB44</accession>
<evidence type="ECO:0000313" key="15">
    <source>
        <dbReference type="Proteomes" id="UP000029833"/>
    </source>
</evidence>
<dbReference type="Proteomes" id="UP000029833">
    <property type="component" value="Unassembled WGS sequence"/>
</dbReference>
<dbReference type="AlphaFoldDB" id="A0A0A0BB44"/>
<dbReference type="RefSeq" id="WP_052103711.1">
    <property type="nucleotide sequence ID" value="NZ_AXNT01000024.1"/>
</dbReference>
<keyword evidence="1 10" id="KW-0963">Cytoplasm</keyword>
<dbReference type="CDD" id="cd01854">
    <property type="entry name" value="YjeQ_EngC"/>
    <property type="match status" value="1"/>
</dbReference>
<dbReference type="Gene3D" id="3.40.50.300">
    <property type="entry name" value="P-loop containing nucleotide triphosphate hydrolases"/>
    <property type="match status" value="1"/>
</dbReference>
<evidence type="ECO:0000259" key="12">
    <source>
        <dbReference type="PROSITE" id="PS50936"/>
    </source>
</evidence>
<dbReference type="GO" id="GO:0003924">
    <property type="term" value="F:GTPase activity"/>
    <property type="evidence" value="ECO:0007669"/>
    <property type="project" value="UniProtKB-UniRule"/>
</dbReference>
<feature type="binding site" evidence="10">
    <location>
        <position position="291"/>
    </location>
    <ligand>
        <name>Zn(2+)</name>
        <dbReference type="ChEBI" id="CHEBI:29105"/>
    </ligand>
</feature>
<dbReference type="PROSITE" id="PS51721">
    <property type="entry name" value="G_CP"/>
    <property type="match status" value="1"/>
</dbReference>
<dbReference type="SUPFAM" id="SSF52540">
    <property type="entry name" value="P-loop containing nucleoside triphosphate hydrolases"/>
    <property type="match status" value="1"/>
</dbReference>
<dbReference type="EC" id="3.6.1.-" evidence="10"/>
<reference evidence="14 15" key="1">
    <citation type="submission" date="2013-10" db="EMBL/GenBank/DDBJ databases">
        <authorList>
            <person name="Wang G."/>
            <person name="Zhuang W."/>
        </authorList>
    </citation>
    <scope>NUCLEOTIDE SEQUENCE [LARGE SCALE GENOMIC DNA]</scope>
    <source>
        <strain evidence="14 15">DSM 20118</strain>
    </source>
</reference>
<dbReference type="InterPro" id="IPR010914">
    <property type="entry name" value="RsgA_GTPase_dom"/>
</dbReference>
<evidence type="ECO:0000259" key="13">
    <source>
        <dbReference type="PROSITE" id="PS51721"/>
    </source>
</evidence>
<dbReference type="NCBIfam" id="TIGR00157">
    <property type="entry name" value="ribosome small subunit-dependent GTPase A"/>
    <property type="match status" value="1"/>
</dbReference>
<feature type="binding site" evidence="10">
    <location>
        <position position="293"/>
    </location>
    <ligand>
        <name>Zn(2+)</name>
        <dbReference type="ChEBI" id="CHEBI:29105"/>
    </ligand>
</feature>
<keyword evidence="3 10" id="KW-0479">Metal-binding</keyword>
<dbReference type="InterPro" id="IPR004881">
    <property type="entry name" value="Ribosome_biogen_GTPase_RsgA"/>
</dbReference>
<keyword evidence="15" id="KW-1185">Reference proteome</keyword>
<keyword evidence="9 10" id="KW-0342">GTP-binding</keyword>
<dbReference type="HAMAP" id="MF_01820">
    <property type="entry name" value="GTPase_RsgA"/>
    <property type="match status" value="1"/>
</dbReference>
<comment type="caution">
    <text evidence="14">The sequence shown here is derived from an EMBL/GenBank/DDBJ whole genome shotgun (WGS) entry which is preliminary data.</text>
</comment>
<dbReference type="GO" id="GO:0019843">
    <property type="term" value="F:rRNA binding"/>
    <property type="evidence" value="ECO:0007669"/>
    <property type="project" value="UniProtKB-KW"/>
</dbReference>
<feature type="domain" description="CP-type G" evidence="13">
    <location>
        <begin position="106"/>
        <end position="263"/>
    </location>
</feature>
<dbReference type="Pfam" id="PF03193">
    <property type="entry name" value="RsgA_GTPase"/>
    <property type="match status" value="1"/>
</dbReference>
<dbReference type="GO" id="GO:0005737">
    <property type="term" value="C:cytoplasm"/>
    <property type="evidence" value="ECO:0007669"/>
    <property type="project" value="UniProtKB-SubCell"/>
</dbReference>
<sequence>MSEQQDGPVVRVVRVDRHAVLVLPTDAAGTVEPVQGDGPAVPDALGPPTPRRVELDRDGLVPTGDGTRLAPTVGDVLVLDERPGVPPRVHRLVPRRTALVRDSADRTSLTQALAANVDVVLVAEHLDPEPDLGRVERLLTLAWRSGAQPVVVLTKADLAPDADAIAAEVADAAIGVEVHVVSATDGTGLEPLRALLTPGTTIVVVGPSGAGKSTLVNALAGREVMATGERRADGRGRHTTVHRELVALGGGAMLIDTPGVRGVGLVADADALSTTFPDVEELAARCRFRDCAHASEPGCAVRDALDSGELPQRRFASWQRLAREAAFQARRADARLAAEAKAQHKRATADHHRHQRATAPRR</sequence>
<feature type="domain" description="EngC GTPase" evidence="12">
    <location>
        <begin position="115"/>
        <end position="261"/>
    </location>
</feature>
<evidence type="ECO:0000256" key="4">
    <source>
        <dbReference type="ARBA" id="ARBA00022730"/>
    </source>
</evidence>
<keyword evidence="4 10" id="KW-0699">rRNA-binding</keyword>
<evidence type="ECO:0000256" key="1">
    <source>
        <dbReference type="ARBA" id="ARBA00022490"/>
    </source>
</evidence>
<keyword evidence="7 10" id="KW-0862">Zinc</keyword>
<dbReference type="OrthoDB" id="9809485at2"/>
<evidence type="ECO:0000256" key="2">
    <source>
        <dbReference type="ARBA" id="ARBA00022517"/>
    </source>
</evidence>
<feature type="compositionally biased region" description="Basic residues" evidence="11">
    <location>
        <begin position="351"/>
        <end position="362"/>
    </location>
</feature>
<comment type="similarity">
    <text evidence="10">Belongs to the TRAFAC class YlqF/YawG GTPase family. RsgA subfamily.</text>
</comment>
<gene>
    <name evidence="10" type="primary">rsgA</name>
    <name evidence="14" type="ORF">Q760_09430</name>
</gene>
<proteinExistence type="inferred from homology"/>
<feature type="binding site" evidence="10">
    <location>
        <position position="299"/>
    </location>
    <ligand>
        <name>Zn(2+)</name>
        <dbReference type="ChEBI" id="CHEBI:29105"/>
    </ligand>
</feature>
<evidence type="ECO:0000256" key="5">
    <source>
        <dbReference type="ARBA" id="ARBA00022741"/>
    </source>
</evidence>
<dbReference type="PANTHER" id="PTHR32120">
    <property type="entry name" value="SMALL RIBOSOMAL SUBUNIT BIOGENESIS GTPASE RSGA"/>
    <property type="match status" value="1"/>
</dbReference>
<evidence type="ECO:0000313" key="14">
    <source>
        <dbReference type="EMBL" id="KGM03109.1"/>
    </source>
</evidence>
<keyword evidence="6 10" id="KW-0378">Hydrolase</keyword>
<evidence type="ECO:0000256" key="7">
    <source>
        <dbReference type="ARBA" id="ARBA00022833"/>
    </source>
</evidence>
<keyword evidence="2 10" id="KW-0690">Ribosome biogenesis</keyword>
<comment type="function">
    <text evidence="10">One of several proteins that assist in the late maturation steps of the functional core of the 30S ribosomal subunit. Helps release RbfA from mature subunits. May play a role in the assembly of ribosomal proteins into the subunit. Circularly permuted GTPase that catalyzes slow GTP hydrolysis, GTPase activity is stimulated by the 30S ribosomal subunit.</text>
</comment>
<feature type="binding site" evidence="10">
    <location>
        <begin position="154"/>
        <end position="157"/>
    </location>
    <ligand>
        <name>GTP</name>
        <dbReference type="ChEBI" id="CHEBI:37565"/>
    </ligand>
</feature>
<feature type="region of interest" description="Disordered" evidence="11">
    <location>
        <begin position="332"/>
        <end position="362"/>
    </location>
</feature>
<dbReference type="EMBL" id="AXNT01000024">
    <property type="protein sequence ID" value="KGM03109.1"/>
    <property type="molecule type" value="Genomic_DNA"/>
</dbReference>
<evidence type="ECO:0000256" key="3">
    <source>
        <dbReference type="ARBA" id="ARBA00022723"/>
    </source>
</evidence>
<name>A0A0A0BB44_9CELL</name>
<comment type="subunit">
    <text evidence="10">Monomer. Associates with 30S ribosomal subunit, binds 16S rRNA.</text>
</comment>
<evidence type="ECO:0000256" key="8">
    <source>
        <dbReference type="ARBA" id="ARBA00022884"/>
    </source>
</evidence>
<keyword evidence="8 10" id="KW-0694">RNA-binding</keyword>
<dbReference type="GO" id="GO:0042274">
    <property type="term" value="P:ribosomal small subunit biogenesis"/>
    <property type="evidence" value="ECO:0007669"/>
    <property type="project" value="UniProtKB-UniRule"/>
</dbReference>
<dbReference type="STRING" id="1408250.Q760_09430"/>
<feature type="binding site" evidence="10">
    <location>
        <position position="286"/>
    </location>
    <ligand>
        <name>Zn(2+)</name>
        <dbReference type="ChEBI" id="CHEBI:29105"/>
    </ligand>
</feature>
<dbReference type="InterPro" id="IPR030378">
    <property type="entry name" value="G_CP_dom"/>
</dbReference>
<protein>
    <recommendedName>
        <fullName evidence="10">Small ribosomal subunit biogenesis GTPase RsgA</fullName>
        <ecNumber evidence="10">3.6.1.-</ecNumber>
    </recommendedName>
</protein>
<organism evidence="14 15">
    <name type="scientific">Cellulomonas cellasea DSM 20118</name>
    <dbReference type="NCBI Taxonomy" id="1408250"/>
    <lineage>
        <taxon>Bacteria</taxon>
        <taxon>Bacillati</taxon>
        <taxon>Actinomycetota</taxon>
        <taxon>Actinomycetes</taxon>
        <taxon>Micrococcales</taxon>
        <taxon>Cellulomonadaceae</taxon>
        <taxon>Cellulomonas</taxon>
    </lineage>
</organism>
<comment type="subcellular location">
    <subcellularLocation>
        <location evidence="10">Cytoplasm</location>
    </subcellularLocation>
</comment>
<feature type="compositionally biased region" description="Basic and acidic residues" evidence="11">
    <location>
        <begin position="332"/>
        <end position="350"/>
    </location>
</feature>
<evidence type="ECO:0000256" key="10">
    <source>
        <dbReference type="HAMAP-Rule" id="MF_01820"/>
    </source>
</evidence>
<evidence type="ECO:0000256" key="9">
    <source>
        <dbReference type="ARBA" id="ARBA00023134"/>
    </source>
</evidence>
<feature type="binding site" evidence="10">
    <location>
        <begin position="206"/>
        <end position="214"/>
    </location>
    <ligand>
        <name>GTP</name>
        <dbReference type="ChEBI" id="CHEBI:37565"/>
    </ligand>
</feature>
<dbReference type="GO" id="GO:0046872">
    <property type="term" value="F:metal ion binding"/>
    <property type="evidence" value="ECO:0007669"/>
    <property type="project" value="UniProtKB-KW"/>
</dbReference>
<dbReference type="PANTHER" id="PTHR32120:SF10">
    <property type="entry name" value="SMALL RIBOSOMAL SUBUNIT BIOGENESIS GTPASE RSGA"/>
    <property type="match status" value="1"/>
</dbReference>